<feature type="compositionally biased region" description="Basic and acidic residues" evidence="1">
    <location>
        <begin position="240"/>
        <end position="254"/>
    </location>
</feature>
<feature type="compositionally biased region" description="Basic and acidic residues" evidence="1">
    <location>
        <begin position="221"/>
        <end position="230"/>
    </location>
</feature>
<sequence length="718" mass="77125">MFSSTYSNANTSDDDDFVDGDSACSSEDAWLGAAALGASSQRKKVTDSSRGLNAYLRMRDSVKLHNRKTPKVNDPLPAKGAIRKKSHTRRGRTWPGKTKPVKSVTSNKIHAAVFPNMRVPIYMRKQQTKKGHSGYAAVISKARHEVVPIMHVQCPMPGGTSVTTQTDPVEKITWGPISRIEASGHAKRLVKELRKAVKAAKKGKAKAKDNKDGESDTDGEETSKPAKSPEKNGSTGQVKQGDKPAVEGEIREDGLTPETASIAGTDITNNSMAFPARRGFRAPPATPGEDVVSGSPSTAAALSMPTLPIMHHIADTKLVEHFRLQHAKDPEAFEEETWAIKQGLIDAKVNRGGIPTLLREEYTVELASREGAEIAEKWAKGQAKSWEHPGLRSRGNSLKSQPSSGSLKARGGGDVEGTGLNPGAAKKENRDWRFVVINRAPNPSPASSLPETEHDMAVPTSGHPAPVLEHETPKDKPSTGEGKSSTMKGDPKPKATIKAIKKVLSRLNVIDNVSKITTYGTVRHQSSVKREVSDHGEKRTVKTWIEVTEVYEVPNPQKLTVKDIAAAVEQEDRDMHKGKGESEREDSDDDESESDDDLGEKEIASLKKTKKGKGKSSSDESSGQSSDASSSSDSSESEAESDSASDHDSVNGADDHVYHDPNETGAASVFRSLQRLGEDLDAGNLSRISNDFGALIAGLQGEGSFSVTMDGAGMTAAW</sequence>
<dbReference type="VEuPathDB" id="FungiDB:G647_10210"/>
<feature type="region of interest" description="Disordered" evidence="1">
    <location>
        <begin position="439"/>
        <end position="494"/>
    </location>
</feature>
<gene>
    <name evidence="2" type="ORF">CLCR_00234</name>
</gene>
<keyword evidence="3" id="KW-1185">Reference proteome</keyword>
<name>A0A1C1D0J7_9EURO</name>
<accession>A0A1C1D0J7</accession>
<feature type="compositionally biased region" description="Basic and acidic residues" evidence="1">
    <location>
        <begin position="573"/>
        <end position="582"/>
    </location>
</feature>
<proteinExistence type="predicted"/>
<evidence type="ECO:0000313" key="2">
    <source>
        <dbReference type="EMBL" id="OCT54282.1"/>
    </source>
</evidence>
<dbReference type="AlphaFoldDB" id="A0A1C1D0J7"/>
<organism evidence="2 3">
    <name type="scientific">Cladophialophora carrionii</name>
    <dbReference type="NCBI Taxonomy" id="86049"/>
    <lineage>
        <taxon>Eukaryota</taxon>
        <taxon>Fungi</taxon>
        <taxon>Dikarya</taxon>
        <taxon>Ascomycota</taxon>
        <taxon>Pezizomycotina</taxon>
        <taxon>Eurotiomycetes</taxon>
        <taxon>Chaetothyriomycetidae</taxon>
        <taxon>Chaetothyriales</taxon>
        <taxon>Herpotrichiellaceae</taxon>
        <taxon>Cladophialophora</taxon>
    </lineage>
</organism>
<dbReference type="Proteomes" id="UP000094526">
    <property type="component" value="Unassembled WGS sequence"/>
</dbReference>
<reference evidence="3" key="1">
    <citation type="submission" date="2015-07" db="EMBL/GenBank/DDBJ databases">
        <authorList>
            <person name="Teixeira M.M."/>
            <person name="Souza R.C."/>
            <person name="Almeida L.G."/>
            <person name="Vicente V.A."/>
            <person name="de Hoog S."/>
            <person name="Bocca A.L."/>
            <person name="de Almeida S.R."/>
            <person name="Vasconcelos A.T."/>
            <person name="Felipe M.S."/>
        </authorList>
    </citation>
    <scope>NUCLEOTIDE SEQUENCE [LARGE SCALE GENOMIC DNA]</scope>
    <source>
        <strain evidence="3">KSF</strain>
    </source>
</reference>
<feature type="compositionally biased region" description="Basic and acidic residues" evidence="1">
    <location>
        <begin position="644"/>
        <end position="662"/>
    </location>
</feature>
<dbReference type="VEuPathDB" id="FungiDB:CLCR_00234"/>
<feature type="compositionally biased region" description="Polar residues" evidence="1">
    <location>
        <begin position="394"/>
        <end position="406"/>
    </location>
</feature>
<feature type="compositionally biased region" description="Basic residues" evidence="1">
    <location>
        <begin position="81"/>
        <end position="92"/>
    </location>
</feature>
<feature type="region of interest" description="Disordered" evidence="1">
    <location>
        <begin position="199"/>
        <end position="270"/>
    </location>
</feature>
<feature type="region of interest" description="Disordered" evidence="1">
    <location>
        <begin position="67"/>
        <end position="101"/>
    </location>
</feature>
<evidence type="ECO:0000313" key="3">
    <source>
        <dbReference type="Proteomes" id="UP000094526"/>
    </source>
</evidence>
<evidence type="ECO:0000256" key="1">
    <source>
        <dbReference type="SAM" id="MobiDB-lite"/>
    </source>
</evidence>
<protein>
    <submittedName>
        <fullName evidence="2">Uncharacterized protein</fullName>
    </submittedName>
</protein>
<feature type="compositionally biased region" description="Basic and acidic residues" evidence="1">
    <location>
        <begin position="468"/>
        <end position="478"/>
    </location>
</feature>
<feature type="compositionally biased region" description="Low complexity" evidence="1">
    <location>
        <begin position="619"/>
        <end position="634"/>
    </location>
</feature>
<feature type="compositionally biased region" description="Acidic residues" evidence="1">
    <location>
        <begin position="583"/>
        <end position="599"/>
    </location>
</feature>
<feature type="region of interest" description="Disordered" evidence="1">
    <location>
        <begin position="568"/>
        <end position="663"/>
    </location>
</feature>
<dbReference type="OrthoDB" id="4121238at2759"/>
<dbReference type="EMBL" id="LGRB01000005">
    <property type="protein sequence ID" value="OCT54282.1"/>
    <property type="molecule type" value="Genomic_DNA"/>
</dbReference>
<feature type="region of interest" description="Disordered" evidence="1">
    <location>
        <begin position="381"/>
        <end position="427"/>
    </location>
</feature>
<comment type="caution">
    <text evidence="2">The sequence shown here is derived from an EMBL/GenBank/DDBJ whole genome shotgun (WGS) entry which is preliminary data.</text>
</comment>
<feature type="compositionally biased region" description="Basic and acidic residues" evidence="1">
    <location>
        <begin position="381"/>
        <end position="390"/>
    </location>
</feature>